<reference evidence="3" key="2">
    <citation type="submission" date="2021-12" db="EMBL/GenBank/DDBJ databases">
        <title>Resequencing data analysis of finger millet.</title>
        <authorList>
            <person name="Hatakeyama M."/>
            <person name="Aluri S."/>
            <person name="Balachadran M.T."/>
            <person name="Sivarajan S.R."/>
            <person name="Poveda L."/>
            <person name="Shimizu-Inatsugi R."/>
            <person name="Schlapbach R."/>
            <person name="Sreeman S.M."/>
            <person name="Shimizu K.K."/>
        </authorList>
    </citation>
    <scope>NUCLEOTIDE SEQUENCE</scope>
</reference>
<dbReference type="SUPFAM" id="SSF51101">
    <property type="entry name" value="Mannose-binding lectins"/>
    <property type="match status" value="1"/>
</dbReference>
<dbReference type="InterPro" id="IPR001229">
    <property type="entry name" value="Jacalin-like_lectin_dom"/>
</dbReference>
<keyword evidence="4" id="KW-1185">Reference proteome</keyword>
<name>A0AAV5C500_ELECO</name>
<comment type="caution">
    <text evidence="3">The sequence shown here is derived from an EMBL/GenBank/DDBJ whole genome shotgun (WGS) entry which is preliminary data.</text>
</comment>
<gene>
    <name evidence="3" type="primary">ga09467</name>
    <name evidence="3" type="ORF">PR202_ga09467</name>
</gene>
<evidence type="ECO:0000313" key="4">
    <source>
        <dbReference type="Proteomes" id="UP001054889"/>
    </source>
</evidence>
<dbReference type="PROSITE" id="PS51752">
    <property type="entry name" value="JACALIN_LECTIN"/>
    <property type="match status" value="1"/>
</dbReference>
<organism evidence="3 4">
    <name type="scientific">Eleusine coracana subsp. coracana</name>
    <dbReference type="NCBI Taxonomy" id="191504"/>
    <lineage>
        <taxon>Eukaryota</taxon>
        <taxon>Viridiplantae</taxon>
        <taxon>Streptophyta</taxon>
        <taxon>Embryophyta</taxon>
        <taxon>Tracheophyta</taxon>
        <taxon>Spermatophyta</taxon>
        <taxon>Magnoliopsida</taxon>
        <taxon>Liliopsida</taxon>
        <taxon>Poales</taxon>
        <taxon>Poaceae</taxon>
        <taxon>PACMAD clade</taxon>
        <taxon>Chloridoideae</taxon>
        <taxon>Cynodonteae</taxon>
        <taxon>Eleusininae</taxon>
        <taxon>Eleusine</taxon>
    </lineage>
</organism>
<dbReference type="Gene3D" id="2.100.10.30">
    <property type="entry name" value="Jacalin-like lectin domain"/>
    <property type="match status" value="1"/>
</dbReference>
<evidence type="ECO:0000256" key="1">
    <source>
        <dbReference type="ARBA" id="ARBA00022734"/>
    </source>
</evidence>
<dbReference type="GO" id="GO:0030246">
    <property type="term" value="F:carbohydrate binding"/>
    <property type="evidence" value="ECO:0007669"/>
    <property type="project" value="UniProtKB-KW"/>
</dbReference>
<accession>A0AAV5C500</accession>
<sequence>MTISTPERFGPWGGTSGTIFDDGIFTGVRQINLTRGLGISSMKVLYDRNGQAIWGDKRGVSGGARPEKVMQFQYQMLF</sequence>
<dbReference type="Pfam" id="PF01419">
    <property type="entry name" value="Jacalin"/>
    <property type="match status" value="1"/>
</dbReference>
<feature type="domain" description="Jacalin-type lectin" evidence="2">
    <location>
        <begin position="6"/>
        <end position="78"/>
    </location>
</feature>
<dbReference type="EMBL" id="BQKI01000004">
    <property type="protein sequence ID" value="GJM92958.1"/>
    <property type="molecule type" value="Genomic_DNA"/>
</dbReference>
<dbReference type="AlphaFoldDB" id="A0AAV5C500"/>
<keyword evidence="1" id="KW-0430">Lectin</keyword>
<evidence type="ECO:0000259" key="2">
    <source>
        <dbReference type="PROSITE" id="PS51752"/>
    </source>
</evidence>
<proteinExistence type="predicted"/>
<dbReference type="InterPro" id="IPR036404">
    <property type="entry name" value="Jacalin-like_lectin_dom_sf"/>
</dbReference>
<reference evidence="3" key="1">
    <citation type="journal article" date="2018" name="DNA Res.">
        <title>Multiple hybrid de novo genome assembly of finger millet, an orphan allotetraploid crop.</title>
        <authorList>
            <person name="Hatakeyama M."/>
            <person name="Aluri S."/>
            <person name="Balachadran M.T."/>
            <person name="Sivarajan S.R."/>
            <person name="Patrignani A."/>
            <person name="Gruter S."/>
            <person name="Poveda L."/>
            <person name="Shimizu-Inatsugi R."/>
            <person name="Baeten J."/>
            <person name="Francoijs K.J."/>
            <person name="Nataraja K.N."/>
            <person name="Reddy Y.A.N."/>
            <person name="Phadnis S."/>
            <person name="Ravikumar R.L."/>
            <person name="Schlapbach R."/>
            <person name="Sreeman S.M."/>
            <person name="Shimizu K.K."/>
        </authorList>
    </citation>
    <scope>NUCLEOTIDE SEQUENCE</scope>
</reference>
<dbReference type="Proteomes" id="UP001054889">
    <property type="component" value="Unassembled WGS sequence"/>
</dbReference>
<evidence type="ECO:0000313" key="3">
    <source>
        <dbReference type="EMBL" id="GJM92958.1"/>
    </source>
</evidence>
<protein>
    <recommendedName>
        <fullName evidence="2">Jacalin-type lectin domain-containing protein</fullName>
    </recommendedName>
</protein>